<evidence type="ECO:0000313" key="2">
    <source>
        <dbReference type="EMBL" id="MXU83482.1"/>
    </source>
</evidence>
<name>A0A6B0TU22_IXORI</name>
<keyword evidence="1" id="KW-0732">Signal</keyword>
<feature type="chain" id="PRO_5025553937" evidence="1">
    <location>
        <begin position="18"/>
        <end position="75"/>
    </location>
</feature>
<protein>
    <submittedName>
        <fullName evidence="2">Putative secreted protein</fullName>
    </submittedName>
</protein>
<dbReference type="EMBL" id="GIFC01001399">
    <property type="protein sequence ID" value="MXU83482.1"/>
    <property type="molecule type" value="Transcribed_RNA"/>
</dbReference>
<accession>A0A6B0TU22</accession>
<proteinExistence type="predicted"/>
<organism evidence="2">
    <name type="scientific">Ixodes ricinus</name>
    <name type="common">Common tick</name>
    <name type="synonym">Acarus ricinus</name>
    <dbReference type="NCBI Taxonomy" id="34613"/>
    <lineage>
        <taxon>Eukaryota</taxon>
        <taxon>Metazoa</taxon>
        <taxon>Ecdysozoa</taxon>
        <taxon>Arthropoda</taxon>
        <taxon>Chelicerata</taxon>
        <taxon>Arachnida</taxon>
        <taxon>Acari</taxon>
        <taxon>Parasitiformes</taxon>
        <taxon>Ixodida</taxon>
        <taxon>Ixodoidea</taxon>
        <taxon>Ixodidae</taxon>
        <taxon>Ixodinae</taxon>
        <taxon>Ixodes</taxon>
    </lineage>
</organism>
<sequence>MGTCFFFFLSLAVGSWCNDCMLEAVSCAAVFSNPGGRRFFGAELHSSGSQWTLCRIGKHRKECRERRYACWHPQV</sequence>
<dbReference type="AlphaFoldDB" id="A0A6B0TU22"/>
<reference evidence="2" key="1">
    <citation type="submission" date="2019-12" db="EMBL/GenBank/DDBJ databases">
        <title>An insight into the sialome of adult female Ixodes ricinus ticks feeding for 6 days.</title>
        <authorList>
            <person name="Perner J."/>
            <person name="Ribeiro J.M.C."/>
        </authorList>
    </citation>
    <scope>NUCLEOTIDE SEQUENCE</scope>
    <source>
        <strain evidence="2">Semi-engorged</strain>
        <tissue evidence="2">Salivary glands</tissue>
    </source>
</reference>
<feature type="signal peptide" evidence="1">
    <location>
        <begin position="1"/>
        <end position="17"/>
    </location>
</feature>
<evidence type="ECO:0000256" key="1">
    <source>
        <dbReference type="SAM" id="SignalP"/>
    </source>
</evidence>